<keyword evidence="3" id="KW-1185">Reference proteome</keyword>
<dbReference type="EMBL" id="CP025958">
    <property type="protein sequence ID" value="AWM36154.1"/>
    <property type="molecule type" value="Genomic_DNA"/>
</dbReference>
<dbReference type="OrthoDB" id="9773828at2"/>
<dbReference type="PANTHER" id="PTHR43312">
    <property type="entry name" value="D-THREO-ALDOSE 1-DEHYDROGENASE"/>
    <property type="match status" value="1"/>
</dbReference>
<evidence type="ECO:0000259" key="1">
    <source>
        <dbReference type="Pfam" id="PF00248"/>
    </source>
</evidence>
<reference evidence="2 3" key="1">
    <citation type="submission" date="2018-01" db="EMBL/GenBank/DDBJ databases">
        <title>G. obscuriglobus.</title>
        <authorList>
            <person name="Franke J."/>
            <person name="Blomberg W."/>
            <person name="Selmecki A."/>
        </authorList>
    </citation>
    <scope>NUCLEOTIDE SEQUENCE [LARGE SCALE GENOMIC DNA]</scope>
    <source>
        <strain evidence="2 3">DSM 5831</strain>
    </source>
</reference>
<proteinExistence type="predicted"/>
<evidence type="ECO:0000313" key="2">
    <source>
        <dbReference type="EMBL" id="AWM36154.1"/>
    </source>
</evidence>
<dbReference type="AlphaFoldDB" id="A0A2Z3H3F7"/>
<dbReference type="InterPro" id="IPR036812">
    <property type="entry name" value="NAD(P)_OxRdtase_dom_sf"/>
</dbReference>
<gene>
    <name evidence="2" type="ORF">C1280_03450</name>
</gene>
<dbReference type="SUPFAM" id="SSF51430">
    <property type="entry name" value="NAD(P)-linked oxidoreductase"/>
    <property type="match status" value="1"/>
</dbReference>
<feature type="domain" description="NADP-dependent oxidoreductase" evidence="1">
    <location>
        <begin position="64"/>
        <end position="262"/>
    </location>
</feature>
<organism evidence="2 3">
    <name type="scientific">Gemmata obscuriglobus</name>
    <dbReference type="NCBI Taxonomy" id="114"/>
    <lineage>
        <taxon>Bacteria</taxon>
        <taxon>Pseudomonadati</taxon>
        <taxon>Planctomycetota</taxon>
        <taxon>Planctomycetia</taxon>
        <taxon>Gemmatales</taxon>
        <taxon>Gemmataceae</taxon>
        <taxon>Gemmata</taxon>
    </lineage>
</organism>
<dbReference type="KEGG" id="gog:C1280_03450"/>
<evidence type="ECO:0000313" key="3">
    <source>
        <dbReference type="Proteomes" id="UP000245802"/>
    </source>
</evidence>
<sequence length="346" mass="37903">MQRREFIHAAATAGVVSPLLTGRGTGAEPDKGPALLRFDTANEVVRGDMRYRKLGNTGVEVSCIGVGGHHIGRPADEAEGIKIIRTALDAGMNFLDNCWDYHDGLSELRMGKALQDGYRKKAFLMTKIDGRTKAAAAKQIDQCLLRLRTDVIDLVQHHEMIRMEDADRVFGEGGAQEAVEAARKAGKIRFVGFTGHKDPLAHLRTLEVAKENGFRFDAVQMPLNVLDAHFRSFARDVLPGLVKEQIGVLGMKSMGDGLVLQSKAATAVECLNYALTLPTSVVITGMETMDRLKQALDVVKSFKPLTEDQVAALLGRTKEAAAKGRYERFKTTPDFDGTAKHPEWMG</sequence>
<dbReference type="CDD" id="cd19100">
    <property type="entry name" value="AKR_unchar"/>
    <property type="match status" value="1"/>
</dbReference>
<dbReference type="InterPro" id="IPR023210">
    <property type="entry name" value="NADP_OxRdtase_dom"/>
</dbReference>
<accession>A0A2Z3H3F7</accession>
<protein>
    <submittedName>
        <fullName evidence="2">Aldo/keto reductase</fullName>
    </submittedName>
</protein>
<dbReference type="PANTHER" id="PTHR43312:SF1">
    <property type="entry name" value="NADP-DEPENDENT OXIDOREDUCTASE DOMAIN-CONTAINING PROTEIN"/>
    <property type="match status" value="1"/>
</dbReference>
<dbReference type="InterPro" id="IPR053135">
    <property type="entry name" value="AKR2_Oxidoreductase"/>
</dbReference>
<name>A0A2Z3H3F7_9BACT</name>
<dbReference type="Pfam" id="PF00248">
    <property type="entry name" value="Aldo_ket_red"/>
    <property type="match status" value="1"/>
</dbReference>
<dbReference type="RefSeq" id="WP_010047010.1">
    <property type="nucleotide sequence ID" value="NZ_CP025958.1"/>
</dbReference>
<dbReference type="Proteomes" id="UP000245802">
    <property type="component" value="Chromosome"/>
</dbReference>
<dbReference type="Gene3D" id="3.20.20.100">
    <property type="entry name" value="NADP-dependent oxidoreductase domain"/>
    <property type="match status" value="1"/>
</dbReference>